<dbReference type="RefSeq" id="WP_345271089.1">
    <property type="nucleotide sequence ID" value="NZ_BAABHB010000018.1"/>
</dbReference>
<keyword evidence="4" id="KW-0874">Quinone</keyword>
<dbReference type="InterPro" id="IPR038354">
    <property type="entry name" value="VKOR_sf"/>
</dbReference>
<feature type="transmembrane region" description="Helical" evidence="10">
    <location>
        <begin position="154"/>
        <end position="174"/>
    </location>
</feature>
<dbReference type="Pfam" id="PF13462">
    <property type="entry name" value="Thioredoxin_4"/>
    <property type="match status" value="1"/>
</dbReference>
<dbReference type="InterPro" id="IPR012336">
    <property type="entry name" value="Thioredoxin-like_fold"/>
</dbReference>
<feature type="transmembrane region" description="Helical" evidence="10">
    <location>
        <begin position="180"/>
        <end position="198"/>
    </location>
</feature>
<feature type="transmembrane region" description="Helical" evidence="10">
    <location>
        <begin position="322"/>
        <end position="343"/>
    </location>
</feature>
<dbReference type="InterPro" id="IPR012932">
    <property type="entry name" value="VKOR"/>
</dbReference>
<comment type="similarity">
    <text evidence="2">Belongs to the VKOR family.</text>
</comment>
<keyword evidence="3 10" id="KW-0812">Transmembrane</keyword>
<reference evidence="13" key="1">
    <citation type="journal article" date="2019" name="Int. J. Syst. Evol. Microbiol.">
        <title>The Global Catalogue of Microorganisms (GCM) 10K type strain sequencing project: providing services to taxonomists for standard genome sequencing and annotation.</title>
        <authorList>
            <consortium name="The Broad Institute Genomics Platform"/>
            <consortium name="The Broad Institute Genome Sequencing Center for Infectious Disease"/>
            <person name="Wu L."/>
            <person name="Ma J."/>
        </authorList>
    </citation>
    <scope>NUCLEOTIDE SEQUENCE [LARGE SCALE GENOMIC DNA]</scope>
    <source>
        <strain evidence="13">JCM 17925</strain>
    </source>
</reference>
<evidence type="ECO:0000313" key="13">
    <source>
        <dbReference type="Proteomes" id="UP001500936"/>
    </source>
</evidence>
<proteinExistence type="inferred from homology"/>
<dbReference type="InterPro" id="IPR005074">
    <property type="entry name" value="Peptidase_C39"/>
</dbReference>
<dbReference type="Gene3D" id="3.40.30.10">
    <property type="entry name" value="Glutaredoxin"/>
    <property type="match status" value="1"/>
</dbReference>
<keyword evidence="6" id="KW-0560">Oxidoreductase</keyword>
<evidence type="ECO:0000259" key="11">
    <source>
        <dbReference type="PROSITE" id="PS50990"/>
    </source>
</evidence>
<feature type="transmembrane region" description="Helical" evidence="10">
    <location>
        <begin position="294"/>
        <end position="316"/>
    </location>
</feature>
<keyword evidence="5 10" id="KW-1133">Transmembrane helix</keyword>
<evidence type="ECO:0000256" key="2">
    <source>
        <dbReference type="ARBA" id="ARBA00006214"/>
    </source>
</evidence>
<evidence type="ECO:0000256" key="6">
    <source>
        <dbReference type="ARBA" id="ARBA00023002"/>
    </source>
</evidence>
<organism evidence="12 13">
    <name type="scientific">Nibrella viscosa</name>
    <dbReference type="NCBI Taxonomy" id="1084524"/>
    <lineage>
        <taxon>Bacteria</taxon>
        <taxon>Pseudomonadati</taxon>
        <taxon>Bacteroidota</taxon>
        <taxon>Cytophagia</taxon>
        <taxon>Cytophagales</taxon>
        <taxon>Spirosomataceae</taxon>
        <taxon>Nibrella</taxon>
    </lineage>
</organism>
<sequence>MYKLTTFSTEDNAIVASFKLLSHLRAKVSRLTLADNLVSHPDYPSMLALSETLTEVGVRNAALHLESIEQLDELPTPFLAHLNYKGGWYVVVNKLKDERITYTDSEKGTITEELTDFQKKWTNVVLLAEVDSLSGEDGYESKHKIELISQLRKLFIIGSFFLTLMIILVNINQYLTLSDWLLIINRTLGLFVSVLLVYKTLGFRDPLAEQLCSFTPQINCDKILKSKASKLFEWLSWAEIGMLYFISGIFLIFLSAIFPSIKHLNSVFSLLVLPYSFFSIYYQRFVVQQWCSLCTFIQVILLLDAVFGLSNFGLFLESWQSSNFVIVAFIIPATFWAVLKPLLISQQNGRQNQVELMRLKRNPTLFFSLLSQQDKMPLVSADLHAILIGNPDAQHTITMVSNPYCGPCAKMHFELEQLIKKTSNINLQVIFICDGVKGLNTKIALHLIKLKIQSIVDVEFAISDWYKSPEKNFDKWAKKHPTYNYVENYDLIIRCNENWCREASIETTPTLYMDGYKIPTQFKLSDISKIVN</sequence>
<keyword evidence="13" id="KW-1185">Reference proteome</keyword>
<keyword evidence="7 10" id="KW-0472">Membrane</keyword>
<dbReference type="Proteomes" id="UP001500936">
    <property type="component" value="Unassembled WGS sequence"/>
</dbReference>
<accession>A0ABP8KZ65</accession>
<evidence type="ECO:0000256" key="1">
    <source>
        <dbReference type="ARBA" id="ARBA00004141"/>
    </source>
</evidence>
<feature type="transmembrane region" description="Helical" evidence="10">
    <location>
        <begin position="234"/>
        <end position="258"/>
    </location>
</feature>
<evidence type="ECO:0000256" key="8">
    <source>
        <dbReference type="ARBA" id="ARBA00023157"/>
    </source>
</evidence>
<keyword evidence="9" id="KW-0676">Redox-active center</keyword>
<evidence type="ECO:0000313" key="12">
    <source>
        <dbReference type="EMBL" id="GAA4419070.1"/>
    </source>
</evidence>
<gene>
    <name evidence="12" type="ORF">GCM10023187_53050</name>
</gene>
<dbReference type="PROSITE" id="PS00194">
    <property type="entry name" value="THIOREDOXIN_1"/>
    <property type="match status" value="1"/>
</dbReference>
<feature type="transmembrane region" description="Helical" evidence="10">
    <location>
        <begin position="264"/>
        <end position="282"/>
    </location>
</feature>
<evidence type="ECO:0000256" key="3">
    <source>
        <dbReference type="ARBA" id="ARBA00022692"/>
    </source>
</evidence>
<dbReference type="Pfam" id="PF03412">
    <property type="entry name" value="Peptidase_C39"/>
    <property type="match status" value="1"/>
</dbReference>
<dbReference type="SUPFAM" id="SSF52833">
    <property type="entry name" value="Thioredoxin-like"/>
    <property type="match status" value="1"/>
</dbReference>
<dbReference type="Pfam" id="PF07884">
    <property type="entry name" value="VKOR"/>
    <property type="match status" value="1"/>
</dbReference>
<dbReference type="InterPro" id="IPR017937">
    <property type="entry name" value="Thioredoxin_CS"/>
</dbReference>
<dbReference type="PROSITE" id="PS50990">
    <property type="entry name" value="PEPTIDASE_C39"/>
    <property type="match status" value="1"/>
</dbReference>
<evidence type="ECO:0000256" key="10">
    <source>
        <dbReference type="SAM" id="Phobius"/>
    </source>
</evidence>
<evidence type="ECO:0000256" key="5">
    <source>
        <dbReference type="ARBA" id="ARBA00022989"/>
    </source>
</evidence>
<name>A0ABP8KZ65_9BACT</name>
<feature type="domain" description="Peptidase C39" evidence="11">
    <location>
        <begin position="6"/>
        <end position="128"/>
    </location>
</feature>
<keyword evidence="8" id="KW-1015">Disulfide bond</keyword>
<evidence type="ECO:0000256" key="7">
    <source>
        <dbReference type="ARBA" id="ARBA00023136"/>
    </source>
</evidence>
<protein>
    <recommendedName>
        <fullName evidence="11">Peptidase C39 domain-containing protein</fullName>
    </recommendedName>
</protein>
<evidence type="ECO:0000256" key="9">
    <source>
        <dbReference type="ARBA" id="ARBA00023284"/>
    </source>
</evidence>
<comment type="subcellular location">
    <subcellularLocation>
        <location evidence="1">Membrane</location>
        <topology evidence="1">Multi-pass membrane protein</topology>
    </subcellularLocation>
</comment>
<evidence type="ECO:0000256" key="4">
    <source>
        <dbReference type="ARBA" id="ARBA00022719"/>
    </source>
</evidence>
<comment type="caution">
    <text evidence="12">The sequence shown here is derived from an EMBL/GenBank/DDBJ whole genome shotgun (WGS) entry which is preliminary data.</text>
</comment>
<dbReference type="CDD" id="cd12921">
    <property type="entry name" value="VKOR_4"/>
    <property type="match status" value="1"/>
</dbReference>
<dbReference type="InterPro" id="IPR036249">
    <property type="entry name" value="Thioredoxin-like_sf"/>
</dbReference>
<dbReference type="Gene3D" id="3.90.70.10">
    <property type="entry name" value="Cysteine proteinases"/>
    <property type="match status" value="1"/>
</dbReference>
<dbReference type="EMBL" id="BAABHB010000018">
    <property type="protein sequence ID" value="GAA4419070.1"/>
    <property type="molecule type" value="Genomic_DNA"/>
</dbReference>
<dbReference type="Gene3D" id="1.20.1440.130">
    <property type="entry name" value="VKOR domain"/>
    <property type="match status" value="1"/>
</dbReference>